<keyword evidence="2" id="KW-1185">Reference proteome</keyword>
<evidence type="ECO:0000313" key="1">
    <source>
        <dbReference type="EMBL" id="ELY94477.1"/>
    </source>
</evidence>
<comment type="caution">
    <text evidence="1">The sequence shown here is derived from an EMBL/GenBank/DDBJ whole genome shotgun (WGS) entry which is preliminary data.</text>
</comment>
<proteinExistence type="predicted"/>
<accession>M0A9C0</accession>
<dbReference type="GO" id="GO:0016829">
    <property type="term" value="F:lyase activity"/>
    <property type="evidence" value="ECO:0007669"/>
    <property type="project" value="InterPro"/>
</dbReference>
<dbReference type="SUPFAM" id="SSF160104">
    <property type="entry name" value="Acetoacetate decarboxylase-like"/>
    <property type="match status" value="1"/>
</dbReference>
<dbReference type="Gene3D" id="2.40.400.10">
    <property type="entry name" value="Acetoacetate decarboxylase-like"/>
    <property type="match status" value="1"/>
</dbReference>
<dbReference type="Pfam" id="PF06314">
    <property type="entry name" value="ADC"/>
    <property type="match status" value="1"/>
</dbReference>
<dbReference type="AlphaFoldDB" id="M0A9C0"/>
<organism evidence="1 2">
    <name type="scientific">Natrialba taiwanensis DSM 12281</name>
    <dbReference type="NCBI Taxonomy" id="1230458"/>
    <lineage>
        <taxon>Archaea</taxon>
        <taxon>Methanobacteriati</taxon>
        <taxon>Methanobacteriota</taxon>
        <taxon>Stenosarchaea group</taxon>
        <taxon>Halobacteria</taxon>
        <taxon>Halobacteriales</taxon>
        <taxon>Natrialbaceae</taxon>
        <taxon>Natrialba</taxon>
    </lineage>
</organism>
<sequence>MTTVDERTRRRLSTGHVVELPLDLSFAMGGVTVPARRKRLATVLPRGLSSLAIAPGVGCVALVGIQYHRVGRETGRAKDGADGAAETGLDPYDEFGVIVPVVRGSRTDLPLAQLADGEVGGYVHWLPVTTDPSVALGREIWGFPKEAADVTVTDGSDRIRVTVAGDGDREPIRLDISHPRFGPTERDWTLWSYTTKDGDLLRTKARIRGDVAFGVGSAIGTRLDAASGLADELGVWRRPLGRLYGSNVRARLFAGELICDDG</sequence>
<gene>
    <name evidence="1" type="ORF">C484_05862</name>
</gene>
<reference evidence="1 2" key="1">
    <citation type="journal article" date="2014" name="PLoS Genet.">
        <title>Phylogenetically driven sequencing of extremely halophilic archaea reveals strategies for static and dynamic osmo-response.</title>
        <authorList>
            <person name="Becker E.A."/>
            <person name="Seitzer P.M."/>
            <person name="Tritt A."/>
            <person name="Larsen D."/>
            <person name="Krusor M."/>
            <person name="Yao A.I."/>
            <person name="Wu D."/>
            <person name="Madern D."/>
            <person name="Eisen J.A."/>
            <person name="Darling A.E."/>
            <person name="Facciotti M.T."/>
        </authorList>
    </citation>
    <scope>NUCLEOTIDE SEQUENCE [LARGE SCALE GENOMIC DNA]</scope>
    <source>
        <strain evidence="1 2">DSM 12281</strain>
    </source>
</reference>
<dbReference type="PATRIC" id="fig|1230458.4.peg.1180"/>
<dbReference type="RefSeq" id="WP_006825004.1">
    <property type="nucleotide sequence ID" value="NZ_AOIL01000017.1"/>
</dbReference>
<dbReference type="InterPro" id="IPR010451">
    <property type="entry name" value="Acetoacetate_decarboxylase"/>
</dbReference>
<dbReference type="STRING" id="1230458.C484_05862"/>
<name>M0A9C0_9EURY</name>
<dbReference type="EMBL" id="AOIL01000017">
    <property type="protein sequence ID" value="ELY94477.1"/>
    <property type="molecule type" value="Genomic_DNA"/>
</dbReference>
<protein>
    <submittedName>
        <fullName evidence="1">Acetoacetate decarboxylase</fullName>
    </submittedName>
</protein>
<evidence type="ECO:0000313" key="2">
    <source>
        <dbReference type="Proteomes" id="UP000011648"/>
    </source>
</evidence>
<dbReference type="Proteomes" id="UP000011648">
    <property type="component" value="Unassembled WGS sequence"/>
</dbReference>
<dbReference type="InterPro" id="IPR023375">
    <property type="entry name" value="ADC_dom_sf"/>
</dbReference>
<dbReference type="OrthoDB" id="35899at2157"/>